<evidence type="ECO:0000313" key="3">
    <source>
        <dbReference type="Proteomes" id="UP001499909"/>
    </source>
</evidence>
<name>A0ABP7MDE3_9BACT</name>
<evidence type="ECO:0000259" key="1">
    <source>
        <dbReference type="Pfam" id="PF19783"/>
    </source>
</evidence>
<feature type="domain" description="DUF6268" evidence="1">
    <location>
        <begin position="205"/>
        <end position="323"/>
    </location>
</feature>
<reference evidence="3" key="1">
    <citation type="journal article" date="2019" name="Int. J. Syst. Evol. Microbiol.">
        <title>The Global Catalogue of Microorganisms (GCM) 10K type strain sequencing project: providing services to taxonomists for standard genome sequencing and annotation.</title>
        <authorList>
            <consortium name="The Broad Institute Genomics Platform"/>
            <consortium name="The Broad Institute Genome Sequencing Center for Infectious Disease"/>
            <person name="Wu L."/>
            <person name="Ma J."/>
        </authorList>
    </citation>
    <scope>NUCLEOTIDE SEQUENCE [LARGE SCALE GENOMIC DNA]</scope>
    <source>
        <strain evidence="3">JCM 17214</strain>
    </source>
</reference>
<gene>
    <name evidence="2" type="ORF">GCM10022406_01630</name>
</gene>
<accession>A0ABP7MDE3</accession>
<comment type="caution">
    <text evidence="2">The sequence shown here is derived from an EMBL/GenBank/DDBJ whole genome shotgun (WGS) entry which is preliminary data.</text>
</comment>
<protein>
    <recommendedName>
        <fullName evidence="1">DUF6268 domain-containing protein</fullName>
    </recommendedName>
</protein>
<organism evidence="2 3">
    <name type="scientific">Hymenobacter algoricola</name>
    <dbReference type="NCBI Taxonomy" id="486267"/>
    <lineage>
        <taxon>Bacteria</taxon>
        <taxon>Pseudomonadati</taxon>
        <taxon>Bacteroidota</taxon>
        <taxon>Cytophagia</taxon>
        <taxon>Cytophagales</taxon>
        <taxon>Hymenobacteraceae</taxon>
        <taxon>Hymenobacter</taxon>
    </lineage>
</organism>
<dbReference type="EMBL" id="BAABDH010000003">
    <property type="protein sequence ID" value="GAA3918718.1"/>
    <property type="molecule type" value="Genomic_DNA"/>
</dbReference>
<dbReference type="Proteomes" id="UP001499909">
    <property type="component" value="Unassembled WGS sequence"/>
</dbReference>
<evidence type="ECO:0000313" key="2">
    <source>
        <dbReference type="EMBL" id="GAA3918718.1"/>
    </source>
</evidence>
<proteinExistence type="predicted"/>
<dbReference type="Pfam" id="PF19783">
    <property type="entry name" value="DUF6268"/>
    <property type="match status" value="1"/>
</dbReference>
<dbReference type="InterPro" id="IPR046235">
    <property type="entry name" value="DUF6268"/>
</dbReference>
<sequence>MLRRRSRPDRLTRRRAYPFARIPVSPTILLSGSYPARLSPPHTMLTSYRFPFPTPSGKWRLTTGLALLGLSFAATAQVTPTTPVYPLPAPAAADSSVIDRQEFATPSVVGMGPSKGLVFHYERVPRFNVASTGKVVGLKDFSSEATKNARFNVKGYIPMVNHPHLKLILGINYEREEFAFRDSPTGYELYDNIEDKGLKTLGAQLAVIRPVNTVNWYIFRVKGELSGDYTSSELSVKDYLRVSSEFLYGWKRSPTFSWGLGVQLGYTFGRFSPYPALLYNRTFNSRWGVEALFPARVTVRYNVAPNSLLFAGYSVDGLNYITKLRTPLQRNLENGMSDPGKTALRTLELRETEVKFRLRWEREIYDFLWFGAEGGYRYNYAFDAFDRTNADREKIIDSKLAGAPYASLELFIVPPRKFLKKTAGRK</sequence>
<keyword evidence="3" id="KW-1185">Reference proteome</keyword>